<dbReference type="Proteomes" id="UP000828941">
    <property type="component" value="Chromosome 10"/>
</dbReference>
<proteinExistence type="predicted"/>
<accession>A0ACB9LWE9</accession>
<comment type="caution">
    <text evidence="1">The sequence shown here is derived from an EMBL/GenBank/DDBJ whole genome shotgun (WGS) entry which is preliminary data.</text>
</comment>
<organism evidence="1 2">
    <name type="scientific">Bauhinia variegata</name>
    <name type="common">Purple orchid tree</name>
    <name type="synonym">Phanera variegata</name>
    <dbReference type="NCBI Taxonomy" id="167791"/>
    <lineage>
        <taxon>Eukaryota</taxon>
        <taxon>Viridiplantae</taxon>
        <taxon>Streptophyta</taxon>
        <taxon>Embryophyta</taxon>
        <taxon>Tracheophyta</taxon>
        <taxon>Spermatophyta</taxon>
        <taxon>Magnoliopsida</taxon>
        <taxon>eudicotyledons</taxon>
        <taxon>Gunneridae</taxon>
        <taxon>Pentapetalae</taxon>
        <taxon>rosids</taxon>
        <taxon>fabids</taxon>
        <taxon>Fabales</taxon>
        <taxon>Fabaceae</taxon>
        <taxon>Cercidoideae</taxon>
        <taxon>Cercideae</taxon>
        <taxon>Bauhiniinae</taxon>
        <taxon>Bauhinia</taxon>
    </lineage>
</organism>
<dbReference type="EMBL" id="CM039435">
    <property type="protein sequence ID" value="KAI4315933.1"/>
    <property type="molecule type" value="Genomic_DNA"/>
</dbReference>
<keyword evidence="2" id="KW-1185">Reference proteome</keyword>
<gene>
    <name evidence="1" type="ORF">L6164_023962</name>
</gene>
<sequence>MTQFRPIFLCDVTYKIMVKYLLIGLRTRNSGKEGYLTLKLDMGILEMMAIGDFQDRFMSLSIPKPL</sequence>
<evidence type="ECO:0000313" key="2">
    <source>
        <dbReference type="Proteomes" id="UP000828941"/>
    </source>
</evidence>
<reference evidence="1 2" key="1">
    <citation type="journal article" date="2022" name="DNA Res.">
        <title>Chromosomal-level genome assembly of the orchid tree Bauhinia variegata (Leguminosae; Cercidoideae) supports the allotetraploid origin hypothesis of Bauhinia.</title>
        <authorList>
            <person name="Zhong Y."/>
            <person name="Chen Y."/>
            <person name="Zheng D."/>
            <person name="Pang J."/>
            <person name="Liu Y."/>
            <person name="Luo S."/>
            <person name="Meng S."/>
            <person name="Qian L."/>
            <person name="Wei D."/>
            <person name="Dai S."/>
            <person name="Zhou R."/>
        </authorList>
    </citation>
    <scope>NUCLEOTIDE SEQUENCE [LARGE SCALE GENOMIC DNA]</scope>
    <source>
        <strain evidence="1">BV-YZ2020</strain>
    </source>
</reference>
<protein>
    <submittedName>
        <fullName evidence="1">Uncharacterized protein</fullName>
    </submittedName>
</protein>
<evidence type="ECO:0000313" key="1">
    <source>
        <dbReference type="EMBL" id="KAI4315933.1"/>
    </source>
</evidence>
<name>A0ACB9LWE9_BAUVA</name>